<dbReference type="Pfam" id="PF07681">
    <property type="entry name" value="DoxX"/>
    <property type="match status" value="1"/>
</dbReference>
<keyword evidence="7" id="KW-1185">Reference proteome</keyword>
<keyword evidence="2 5" id="KW-0812">Transmembrane</keyword>
<sequence length="156" mass="16900">MRGAHSTADTAVQAPPHWLRTLALLLICAAYLQGGLVKLFDFGGAVAEMQHFGIAPAEPAAIAVIALELVAPAMIVLGVWRWLAALALAAFTLAATLMANRYWDAPPEARFMLMNAFYEHLGLCGAFLLIVWEDLRARRARRDRAMLAGTKGSALQ</sequence>
<evidence type="ECO:0000256" key="1">
    <source>
        <dbReference type="ARBA" id="ARBA00004141"/>
    </source>
</evidence>
<evidence type="ECO:0000313" key="7">
    <source>
        <dbReference type="Proteomes" id="UP000706525"/>
    </source>
</evidence>
<dbReference type="RefSeq" id="WP_223994838.1">
    <property type="nucleotide sequence ID" value="NZ_CAJZAG010000014.1"/>
</dbReference>
<organism evidence="6 7">
    <name type="scientific">Cupriavidus pampae</name>
    <dbReference type="NCBI Taxonomy" id="659251"/>
    <lineage>
        <taxon>Bacteria</taxon>
        <taxon>Pseudomonadati</taxon>
        <taxon>Pseudomonadota</taxon>
        <taxon>Betaproteobacteria</taxon>
        <taxon>Burkholderiales</taxon>
        <taxon>Burkholderiaceae</taxon>
        <taxon>Cupriavidus</taxon>
    </lineage>
</organism>
<gene>
    <name evidence="6" type="ORF">LMG32289_05950</name>
</gene>
<feature type="transmembrane region" description="Helical" evidence="5">
    <location>
        <begin position="60"/>
        <end position="80"/>
    </location>
</feature>
<feature type="transmembrane region" description="Helical" evidence="5">
    <location>
        <begin position="85"/>
        <end position="103"/>
    </location>
</feature>
<evidence type="ECO:0000256" key="3">
    <source>
        <dbReference type="ARBA" id="ARBA00022989"/>
    </source>
</evidence>
<dbReference type="InterPro" id="IPR032808">
    <property type="entry name" value="DoxX"/>
</dbReference>
<dbReference type="EMBL" id="CAJZAG010000014">
    <property type="protein sequence ID" value="CAG9185416.1"/>
    <property type="molecule type" value="Genomic_DNA"/>
</dbReference>
<evidence type="ECO:0000313" key="6">
    <source>
        <dbReference type="EMBL" id="CAG9185416.1"/>
    </source>
</evidence>
<evidence type="ECO:0000256" key="2">
    <source>
        <dbReference type="ARBA" id="ARBA00022692"/>
    </source>
</evidence>
<evidence type="ECO:0008006" key="8">
    <source>
        <dbReference type="Google" id="ProtNLM"/>
    </source>
</evidence>
<comment type="caution">
    <text evidence="6">The sequence shown here is derived from an EMBL/GenBank/DDBJ whole genome shotgun (WGS) entry which is preliminary data.</text>
</comment>
<accession>A0ABM8XYI1</accession>
<reference evidence="6 7" key="1">
    <citation type="submission" date="2021-08" db="EMBL/GenBank/DDBJ databases">
        <authorList>
            <person name="Peeters C."/>
        </authorList>
    </citation>
    <scope>NUCLEOTIDE SEQUENCE [LARGE SCALE GENOMIC DNA]</scope>
    <source>
        <strain evidence="6 7">LMG 32289</strain>
    </source>
</reference>
<protein>
    <recommendedName>
        <fullName evidence="8">DoxX family protein</fullName>
    </recommendedName>
</protein>
<evidence type="ECO:0000256" key="4">
    <source>
        <dbReference type="ARBA" id="ARBA00023136"/>
    </source>
</evidence>
<keyword evidence="4 5" id="KW-0472">Membrane</keyword>
<keyword evidence="3 5" id="KW-1133">Transmembrane helix</keyword>
<dbReference type="Proteomes" id="UP000706525">
    <property type="component" value="Unassembled WGS sequence"/>
</dbReference>
<comment type="subcellular location">
    <subcellularLocation>
        <location evidence="1">Membrane</location>
        <topology evidence="1">Multi-pass membrane protein</topology>
    </subcellularLocation>
</comment>
<name>A0ABM8XYI1_9BURK</name>
<proteinExistence type="predicted"/>
<feature type="transmembrane region" description="Helical" evidence="5">
    <location>
        <begin position="21"/>
        <end position="40"/>
    </location>
</feature>
<feature type="transmembrane region" description="Helical" evidence="5">
    <location>
        <begin position="109"/>
        <end position="132"/>
    </location>
</feature>
<evidence type="ECO:0000256" key="5">
    <source>
        <dbReference type="SAM" id="Phobius"/>
    </source>
</evidence>